<reference evidence="2" key="2">
    <citation type="submission" date="2023-01" db="EMBL/GenBank/DDBJ databases">
        <authorList>
            <person name="Sun Q."/>
            <person name="Evtushenko L."/>
        </authorList>
    </citation>
    <scope>NUCLEOTIDE SEQUENCE</scope>
    <source>
        <strain evidence="2">VKM Ac-2007</strain>
    </source>
</reference>
<protein>
    <submittedName>
        <fullName evidence="2">MarR family transcriptional regulator</fullName>
    </submittedName>
</protein>
<dbReference type="EMBL" id="BSEV01000001">
    <property type="protein sequence ID" value="GLK07549.1"/>
    <property type="molecule type" value="Genomic_DNA"/>
</dbReference>
<proteinExistence type="predicted"/>
<accession>A0A9W6HY59</accession>
<dbReference type="PANTHER" id="PTHR33164:SF99">
    <property type="entry name" value="MARR FAMILY REGULATORY PROTEIN"/>
    <property type="match status" value="1"/>
</dbReference>
<evidence type="ECO:0000259" key="1">
    <source>
        <dbReference type="PROSITE" id="PS50995"/>
    </source>
</evidence>
<comment type="caution">
    <text evidence="2">The sequence shown here is derived from an EMBL/GenBank/DDBJ whole genome shotgun (WGS) entry which is preliminary data.</text>
</comment>
<dbReference type="GO" id="GO:0006950">
    <property type="term" value="P:response to stress"/>
    <property type="evidence" value="ECO:0007669"/>
    <property type="project" value="TreeGrafter"/>
</dbReference>
<feature type="domain" description="HTH marR-type" evidence="1">
    <location>
        <begin position="1"/>
        <end position="145"/>
    </location>
</feature>
<dbReference type="PRINTS" id="PR00598">
    <property type="entry name" value="HTHMARR"/>
</dbReference>
<gene>
    <name evidence="2" type="ORF">GCM10017600_09540</name>
</gene>
<dbReference type="Pfam" id="PF12802">
    <property type="entry name" value="MarR_2"/>
    <property type="match status" value="1"/>
</dbReference>
<organism evidence="2 3">
    <name type="scientific">Streptosporangium carneum</name>
    <dbReference type="NCBI Taxonomy" id="47481"/>
    <lineage>
        <taxon>Bacteria</taxon>
        <taxon>Bacillati</taxon>
        <taxon>Actinomycetota</taxon>
        <taxon>Actinomycetes</taxon>
        <taxon>Streptosporangiales</taxon>
        <taxon>Streptosporangiaceae</taxon>
        <taxon>Streptosporangium</taxon>
    </lineage>
</organism>
<dbReference type="Gene3D" id="1.10.10.10">
    <property type="entry name" value="Winged helix-like DNA-binding domain superfamily/Winged helix DNA-binding domain"/>
    <property type="match status" value="1"/>
</dbReference>
<dbReference type="SUPFAM" id="SSF46785">
    <property type="entry name" value="Winged helix' DNA-binding domain"/>
    <property type="match status" value="1"/>
</dbReference>
<dbReference type="GO" id="GO:0003700">
    <property type="term" value="F:DNA-binding transcription factor activity"/>
    <property type="evidence" value="ECO:0007669"/>
    <property type="project" value="InterPro"/>
</dbReference>
<dbReference type="PANTHER" id="PTHR33164">
    <property type="entry name" value="TRANSCRIPTIONAL REGULATOR, MARR FAMILY"/>
    <property type="match status" value="1"/>
</dbReference>
<dbReference type="PROSITE" id="PS50995">
    <property type="entry name" value="HTH_MARR_2"/>
    <property type="match status" value="1"/>
</dbReference>
<dbReference type="SMART" id="SM00347">
    <property type="entry name" value="HTH_MARR"/>
    <property type="match status" value="1"/>
</dbReference>
<dbReference type="InterPro" id="IPR036388">
    <property type="entry name" value="WH-like_DNA-bd_sf"/>
</dbReference>
<dbReference type="InterPro" id="IPR036390">
    <property type="entry name" value="WH_DNA-bd_sf"/>
</dbReference>
<dbReference type="InterPro" id="IPR000835">
    <property type="entry name" value="HTH_MarR-typ"/>
</dbReference>
<evidence type="ECO:0000313" key="2">
    <source>
        <dbReference type="EMBL" id="GLK07549.1"/>
    </source>
</evidence>
<dbReference type="InterPro" id="IPR039422">
    <property type="entry name" value="MarR/SlyA-like"/>
</dbReference>
<name>A0A9W6HY59_9ACTN</name>
<dbReference type="Proteomes" id="UP001143474">
    <property type="component" value="Unassembled WGS sequence"/>
</dbReference>
<keyword evidence="3" id="KW-1185">Reference proteome</keyword>
<sequence length="160" mass="17938">MTRWLDDDEQRAWRAFMGASQLVQEELDRQLQRDSGMPHAYYAILVKLSEAPERMLRMSELAAELSSSQSRLSHAVARLEERGWVRREPCAADKRVSWAVLTERGLTVLAAAAPGHVEAVRQSLFDLLDPEQVRRLTEICTAVLDRAKAGGAGEPGRRKG</sequence>
<reference evidence="2" key="1">
    <citation type="journal article" date="2014" name="Int. J. Syst. Evol. Microbiol.">
        <title>Complete genome sequence of Corynebacterium casei LMG S-19264T (=DSM 44701T), isolated from a smear-ripened cheese.</title>
        <authorList>
            <consortium name="US DOE Joint Genome Institute (JGI-PGF)"/>
            <person name="Walter F."/>
            <person name="Albersmeier A."/>
            <person name="Kalinowski J."/>
            <person name="Ruckert C."/>
        </authorList>
    </citation>
    <scope>NUCLEOTIDE SEQUENCE</scope>
    <source>
        <strain evidence="2">VKM Ac-2007</strain>
    </source>
</reference>
<dbReference type="AlphaFoldDB" id="A0A9W6HY59"/>
<evidence type="ECO:0000313" key="3">
    <source>
        <dbReference type="Proteomes" id="UP001143474"/>
    </source>
</evidence>
<dbReference type="RefSeq" id="WP_271216078.1">
    <property type="nucleotide sequence ID" value="NZ_BAAAVD010000006.1"/>
</dbReference>